<comment type="caution">
    <text evidence="4">The sequence shown here is derived from an EMBL/GenBank/DDBJ whole genome shotgun (WGS) entry which is preliminary data.</text>
</comment>
<feature type="transmembrane region" description="Helical" evidence="2">
    <location>
        <begin position="196"/>
        <end position="216"/>
    </location>
</feature>
<keyword evidence="2" id="KW-1133">Transmembrane helix</keyword>
<evidence type="ECO:0000259" key="3">
    <source>
        <dbReference type="Pfam" id="PF01757"/>
    </source>
</evidence>
<feature type="transmembrane region" description="Helical" evidence="2">
    <location>
        <begin position="304"/>
        <end position="324"/>
    </location>
</feature>
<feature type="transmembrane region" description="Helical" evidence="2">
    <location>
        <begin position="274"/>
        <end position="292"/>
    </location>
</feature>
<name>A0A918XC57_9ACTN</name>
<dbReference type="EMBL" id="BMXL01000006">
    <property type="protein sequence ID" value="GHD22793.1"/>
    <property type="molecule type" value="Genomic_DNA"/>
</dbReference>
<dbReference type="PANTHER" id="PTHR37312:SF1">
    <property type="entry name" value="MEMBRANE-BOUND ACYLTRANSFERASE YKRP-RELATED"/>
    <property type="match status" value="1"/>
</dbReference>
<feature type="domain" description="Acyltransferase 3" evidence="3">
    <location>
        <begin position="23"/>
        <end position="321"/>
    </location>
</feature>
<feature type="region of interest" description="Disordered" evidence="1">
    <location>
        <begin position="349"/>
        <end position="402"/>
    </location>
</feature>
<evidence type="ECO:0000256" key="1">
    <source>
        <dbReference type="SAM" id="MobiDB-lite"/>
    </source>
</evidence>
<keyword evidence="5" id="KW-1185">Reference proteome</keyword>
<feature type="transmembrane region" description="Helical" evidence="2">
    <location>
        <begin position="243"/>
        <end position="262"/>
    </location>
</feature>
<feature type="transmembrane region" description="Helical" evidence="2">
    <location>
        <begin position="53"/>
        <end position="74"/>
    </location>
</feature>
<feature type="transmembrane region" description="Helical" evidence="2">
    <location>
        <begin position="86"/>
        <end position="105"/>
    </location>
</feature>
<feature type="transmembrane region" description="Helical" evidence="2">
    <location>
        <begin position="143"/>
        <end position="160"/>
    </location>
</feature>
<proteinExistence type="predicted"/>
<dbReference type="PANTHER" id="PTHR37312">
    <property type="entry name" value="MEMBRANE-BOUND ACYLTRANSFERASE YKRP-RELATED"/>
    <property type="match status" value="1"/>
</dbReference>
<keyword evidence="2" id="KW-0812">Transmembrane</keyword>
<accession>A0A918XC57</accession>
<dbReference type="InterPro" id="IPR052734">
    <property type="entry name" value="Nod_factor_acetyltransferase"/>
</dbReference>
<evidence type="ECO:0000313" key="5">
    <source>
        <dbReference type="Proteomes" id="UP000654947"/>
    </source>
</evidence>
<organism evidence="4 5">
    <name type="scientific">Nocardiopsis kunsanensis</name>
    <dbReference type="NCBI Taxonomy" id="141693"/>
    <lineage>
        <taxon>Bacteria</taxon>
        <taxon>Bacillati</taxon>
        <taxon>Actinomycetota</taxon>
        <taxon>Actinomycetes</taxon>
        <taxon>Streptosporangiales</taxon>
        <taxon>Nocardiopsidaceae</taxon>
        <taxon>Nocardiopsis</taxon>
    </lineage>
</organism>
<feature type="compositionally biased region" description="Low complexity" evidence="1">
    <location>
        <begin position="351"/>
        <end position="375"/>
    </location>
</feature>
<keyword evidence="2" id="KW-0472">Membrane</keyword>
<dbReference type="Proteomes" id="UP000654947">
    <property type="component" value="Unassembled WGS sequence"/>
</dbReference>
<reference evidence="4 5" key="1">
    <citation type="journal article" date="2014" name="Int. J. Syst. Evol. Microbiol.">
        <title>Complete genome sequence of Corynebacterium casei LMG S-19264T (=DSM 44701T), isolated from a smear-ripened cheese.</title>
        <authorList>
            <consortium name="US DOE Joint Genome Institute (JGI-PGF)"/>
            <person name="Walter F."/>
            <person name="Albersmeier A."/>
            <person name="Kalinowski J."/>
            <person name="Ruckert C."/>
        </authorList>
    </citation>
    <scope>NUCLEOTIDE SEQUENCE [LARGE SCALE GENOMIC DNA]</scope>
    <source>
        <strain evidence="4 5">KCTC 19473</strain>
    </source>
</reference>
<sequence>MSRVPDSADRPEQSAQVPNRDSRLDNAKFVLIALVVFGHAIEPLRDYPPTQVLYYWIYLFHMPAFILISGYLSRNFDASPNRVEKAVLTLAVPYLIFWAIHQTIYAVDEGLPDSLSVLTPTWSLWFLVALFLWRLSVPVWKRLRWPVTIAVIISAFAATADLGTTLSLGRVLSFLPFFVLGLALRKEHLALLDRVWARVGAVAVFATTFAFALFIANEEVSREWLFWRESLTDRDIDPLLPSMAIRLIFMGIALAMSFAVLTLTPKKRTWFTKLGAYTLFVYLGHSVVLLVLKTSPYYDFFEGTGPIGLAVTTTLAVSLVLLLCSPWVRKAMKWAVEPQPTWFLRRNDQQPAPAAAMSGSSPSDDSPASEVPAAPGTASGENRGSGPDSGEGKGPEQRPGSS</sequence>
<feature type="transmembrane region" description="Helical" evidence="2">
    <location>
        <begin position="166"/>
        <end position="184"/>
    </location>
</feature>
<feature type="transmembrane region" description="Helical" evidence="2">
    <location>
        <begin position="24"/>
        <end position="41"/>
    </location>
</feature>
<protein>
    <submittedName>
        <fullName evidence="4">Membrane protein</fullName>
    </submittedName>
</protein>
<dbReference type="GO" id="GO:0016747">
    <property type="term" value="F:acyltransferase activity, transferring groups other than amino-acyl groups"/>
    <property type="evidence" value="ECO:0007669"/>
    <property type="project" value="InterPro"/>
</dbReference>
<feature type="transmembrane region" description="Helical" evidence="2">
    <location>
        <begin position="117"/>
        <end position="136"/>
    </location>
</feature>
<evidence type="ECO:0000256" key="2">
    <source>
        <dbReference type="SAM" id="Phobius"/>
    </source>
</evidence>
<dbReference type="InterPro" id="IPR002656">
    <property type="entry name" value="Acyl_transf_3_dom"/>
</dbReference>
<evidence type="ECO:0000313" key="4">
    <source>
        <dbReference type="EMBL" id="GHD22793.1"/>
    </source>
</evidence>
<dbReference type="Pfam" id="PF01757">
    <property type="entry name" value="Acyl_transf_3"/>
    <property type="match status" value="1"/>
</dbReference>
<gene>
    <name evidence="4" type="ORF">GCM10007147_17490</name>
</gene>
<dbReference type="AlphaFoldDB" id="A0A918XC57"/>